<keyword evidence="3" id="KW-0479">Metal-binding</keyword>
<feature type="domain" description="SANT" evidence="10">
    <location>
        <begin position="266"/>
        <end position="321"/>
    </location>
</feature>
<dbReference type="GO" id="GO:0042826">
    <property type="term" value="F:histone deacetylase binding"/>
    <property type="evidence" value="ECO:0007669"/>
    <property type="project" value="TreeGrafter"/>
</dbReference>
<keyword evidence="4" id="KW-0863">Zinc-finger</keyword>
<reference evidence="13" key="1">
    <citation type="submission" date="2017-02" db="UniProtKB">
        <authorList>
            <consortium name="WormBaseParasite"/>
        </authorList>
    </citation>
    <scope>IDENTIFICATION</scope>
</reference>
<feature type="compositionally biased region" description="Basic and acidic residues" evidence="8">
    <location>
        <begin position="63"/>
        <end position="72"/>
    </location>
</feature>
<evidence type="ECO:0000313" key="11">
    <source>
        <dbReference type="EMBL" id="VDD91109.1"/>
    </source>
</evidence>
<dbReference type="InterPro" id="IPR017884">
    <property type="entry name" value="SANT_dom"/>
</dbReference>
<gene>
    <name evidence="11" type="ORF">EVEC_LOCUS5860</name>
</gene>
<comment type="subcellular location">
    <subcellularLocation>
        <location evidence="1">Nucleus</location>
    </subcellularLocation>
</comment>
<evidence type="ECO:0000256" key="7">
    <source>
        <dbReference type="ARBA" id="ARBA00023242"/>
    </source>
</evidence>
<keyword evidence="2" id="KW-0678">Repressor</keyword>
<dbReference type="WBParaSite" id="EVEC_0000624901-mRNA-1">
    <property type="protein sequence ID" value="EVEC_0000624901-mRNA-1"/>
    <property type="gene ID" value="EVEC_0000624901"/>
</dbReference>
<evidence type="ECO:0000256" key="5">
    <source>
        <dbReference type="ARBA" id="ARBA00022833"/>
    </source>
</evidence>
<dbReference type="InterPro" id="IPR000949">
    <property type="entry name" value="ELM2_dom"/>
</dbReference>
<feature type="compositionally biased region" description="Polar residues" evidence="8">
    <location>
        <begin position="76"/>
        <end position="85"/>
    </location>
</feature>
<dbReference type="PROSITE" id="PS51293">
    <property type="entry name" value="SANT"/>
    <property type="match status" value="1"/>
</dbReference>
<evidence type="ECO:0000313" key="12">
    <source>
        <dbReference type="Proteomes" id="UP000274131"/>
    </source>
</evidence>
<proteinExistence type="predicted"/>
<keyword evidence="7" id="KW-0539">Nucleus</keyword>
<dbReference type="GO" id="GO:0003714">
    <property type="term" value="F:transcription corepressor activity"/>
    <property type="evidence" value="ECO:0007669"/>
    <property type="project" value="TreeGrafter"/>
</dbReference>
<protein>
    <submittedName>
        <fullName evidence="13">Mesoderm induction early response protein 1</fullName>
    </submittedName>
</protein>
<dbReference type="Proteomes" id="UP000274131">
    <property type="component" value="Unassembled WGS sequence"/>
</dbReference>
<reference evidence="11 12" key="2">
    <citation type="submission" date="2018-10" db="EMBL/GenBank/DDBJ databases">
        <authorList>
            <consortium name="Pathogen Informatics"/>
        </authorList>
    </citation>
    <scope>NUCLEOTIDE SEQUENCE [LARGE SCALE GENOMIC DNA]</scope>
</reference>
<evidence type="ECO:0000256" key="1">
    <source>
        <dbReference type="ARBA" id="ARBA00004123"/>
    </source>
</evidence>
<dbReference type="STRING" id="51028.A0A0N4V7I3"/>
<dbReference type="SMART" id="SM00717">
    <property type="entry name" value="SANT"/>
    <property type="match status" value="1"/>
</dbReference>
<evidence type="ECO:0000259" key="10">
    <source>
        <dbReference type="PROSITE" id="PS51293"/>
    </source>
</evidence>
<feature type="compositionally biased region" description="Acidic residues" evidence="8">
    <location>
        <begin position="10"/>
        <end position="28"/>
    </location>
</feature>
<feature type="region of interest" description="Disordered" evidence="8">
    <location>
        <begin position="63"/>
        <end position="123"/>
    </location>
</feature>
<dbReference type="GO" id="GO:0005654">
    <property type="term" value="C:nucleoplasm"/>
    <property type="evidence" value="ECO:0007669"/>
    <property type="project" value="TreeGrafter"/>
</dbReference>
<dbReference type="FunFam" id="1.10.10.60:FF:000012">
    <property type="entry name" value="Metastasis-associated 1 family, member 3"/>
    <property type="match status" value="1"/>
</dbReference>
<evidence type="ECO:0000256" key="3">
    <source>
        <dbReference type="ARBA" id="ARBA00022723"/>
    </source>
</evidence>
<dbReference type="PROSITE" id="PS51156">
    <property type="entry name" value="ELM2"/>
    <property type="match status" value="1"/>
</dbReference>
<keyword evidence="6" id="KW-0238">DNA-binding</keyword>
<evidence type="ECO:0000256" key="2">
    <source>
        <dbReference type="ARBA" id="ARBA00022491"/>
    </source>
</evidence>
<evidence type="ECO:0000313" key="13">
    <source>
        <dbReference type="WBParaSite" id="EVEC_0000624901-mRNA-1"/>
    </source>
</evidence>
<dbReference type="GO" id="GO:0008270">
    <property type="term" value="F:zinc ion binding"/>
    <property type="evidence" value="ECO:0007669"/>
    <property type="project" value="UniProtKB-KW"/>
</dbReference>
<dbReference type="PANTHER" id="PTHR10865:SF28">
    <property type="entry name" value="ELM2 DOMAIN-CONTAINING PROTEIN"/>
    <property type="match status" value="1"/>
</dbReference>
<dbReference type="SUPFAM" id="SSF46689">
    <property type="entry name" value="Homeodomain-like"/>
    <property type="match status" value="1"/>
</dbReference>
<dbReference type="GO" id="GO:0000122">
    <property type="term" value="P:negative regulation of transcription by RNA polymerase II"/>
    <property type="evidence" value="ECO:0007669"/>
    <property type="project" value="TreeGrafter"/>
</dbReference>
<keyword evidence="12" id="KW-1185">Reference proteome</keyword>
<evidence type="ECO:0000256" key="6">
    <source>
        <dbReference type="ARBA" id="ARBA00023125"/>
    </source>
</evidence>
<dbReference type="AlphaFoldDB" id="A0A0N4V7I3"/>
<dbReference type="InterPro" id="IPR001005">
    <property type="entry name" value="SANT/Myb"/>
</dbReference>
<evidence type="ECO:0000259" key="9">
    <source>
        <dbReference type="PROSITE" id="PS51156"/>
    </source>
</evidence>
<sequence>MTEGDRSDSGADDFYDDGEEVYDDEATLDEEEMLEGGEDYEEELKVLEDDANLPVEELRRRYYGADKEKDEDYSSCEAQSSSTQAVDDVHGSSVEILENPEEVAGINSVEKPGPSSTSEVEQKVESHGYFSDIEDTEEDADYIPPDPWRRDVREGPGYQAFVADAPSFETLFSGPERGSLLWSPIPELTEEKINNFLKEFYKLAFKHSESSKAEDLSRCNGFEERQPLRDDENALKALMDADYNVEKALSLYPYPKINAPRISAPAESSKWTEQCLQECKLFEDGIEQFGKNFSSIHRMKLPHRTVGELVHFYYFWKKTERHDIFVEKTRIQEHPNCTDFMGRIIGHMDAATGDSTEHLTDSIGFPNSALPSNLDSANTKIWPDYWPQQNDAAPLPHLDNDTIANVLR</sequence>
<name>A0A0N4V7I3_ENTVE</name>
<dbReference type="GO" id="GO:0003677">
    <property type="term" value="F:DNA binding"/>
    <property type="evidence" value="ECO:0007669"/>
    <property type="project" value="UniProtKB-KW"/>
</dbReference>
<evidence type="ECO:0000256" key="8">
    <source>
        <dbReference type="SAM" id="MobiDB-lite"/>
    </source>
</evidence>
<dbReference type="OrthoDB" id="5916873at2759"/>
<dbReference type="EMBL" id="UXUI01008294">
    <property type="protein sequence ID" value="VDD91109.1"/>
    <property type="molecule type" value="Genomic_DNA"/>
</dbReference>
<feature type="domain" description="ELM2" evidence="9">
    <location>
        <begin position="150"/>
        <end position="256"/>
    </location>
</feature>
<accession>A0A0N4V7I3</accession>
<dbReference type="PANTHER" id="PTHR10865">
    <property type="entry name" value="METASTASIS-ASSOCIATED PROTEIN AND MESODERM INDUCTION EARLY RESPONSE PROTEIN"/>
    <property type="match status" value="1"/>
</dbReference>
<dbReference type="Gene3D" id="1.10.10.60">
    <property type="entry name" value="Homeodomain-like"/>
    <property type="match status" value="1"/>
</dbReference>
<organism evidence="13">
    <name type="scientific">Enterobius vermicularis</name>
    <name type="common">Human pinworm</name>
    <dbReference type="NCBI Taxonomy" id="51028"/>
    <lineage>
        <taxon>Eukaryota</taxon>
        <taxon>Metazoa</taxon>
        <taxon>Ecdysozoa</taxon>
        <taxon>Nematoda</taxon>
        <taxon>Chromadorea</taxon>
        <taxon>Rhabditida</taxon>
        <taxon>Spirurina</taxon>
        <taxon>Oxyuridomorpha</taxon>
        <taxon>Oxyuroidea</taxon>
        <taxon>Oxyuridae</taxon>
        <taxon>Enterobius</taxon>
    </lineage>
</organism>
<keyword evidence="5" id="KW-0862">Zinc</keyword>
<feature type="region of interest" description="Disordered" evidence="8">
    <location>
        <begin position="1"/>
        <end position="28"/>
    </location>
</feature>
<evidence type="ECO:0000256" key="4">
    <source>
        <dbReference type="ARBA" id="ARBA00022771"/>
    </source>
</evidence>
<dbReference type="InterPro" id="IPR009057">
    <property type="entry name" value="Homeodomain-like_sf"/>
</dbReference>
<dbReference type="InterPro" id="IPR040138">
    <property type="entry name" value="MIER/MTA"/>
</dbReference>